<name>D8SN58_SELML</name>
<dbReference type="EMBL" id="GL377629">
    <property type="protein sequence ID" value="EFJ14007.1"/>
    <property type="molecule type" value="Genomic_DNA"/>
</dbReference>
<comment type="cofactor">
    <cofactor evidence="10 12">
        <name>Mg(2+)</name>
        <dbReference type="ChEBI" id="CHEBI:18420"/>
    </cofactor>
    <text evidence="10 12">Binds 1 Mg(2+) ion per subunit.</text>
</comment>
<dbReference type="OMA" id="NGLVMYP"/>
<proteinExistence type="inferred from homology"/>
<dbReference type="GO" id="GO:0005524">
    <property type="term" value="F:ATP binding"/>
    <property type="evidence" value="ECO:0007669"/>
    <property type="project" value="UniProtKB-UniRule"/>
</dbReference>
<dbReference type="KEGG" id="smo:SELMODRAFT_121129"/>
<dbReference type="EC" id="6.3.2.3" evidence="10"/>
<dbReference type="InterPro" id="IPR014709">
    <property type="entry name" value="Glutathione_synthase_C_euk"/>
</dbReference>
<gene>
    <name evidence="15" type="ORF">SELMODRAFT_121129</name>
</gene>
<feature type="binding site" evidence="11">
    <location>
        <position position="472"/>
    </location>
    <ligand>
        <name>ATP</name>
        <dbReference type="ChEBI" id="CHEBI:30616"/>
    </ligand>
</feature>
<keyword evidence="4 10" id="KW-0436">Ligase</keyword>
<dbReference type="NCBIfam" id="TIGR01986">
    <property type="entry name" value="glut_syn_euk"/>
    <property type="match status" value="1"/>
</dbReference>
<feature type="binding site" evidence="12">
    <location>
        <position position="156"/>
    </location>
    <ligand>
        <name>Mg(2+)</name>
        <dbReference type="ChEBI" id="CHEBI:18420"/>
    </ligand>
</feature>
<dbReference type="FunFam" id="3.30.1490.50:FF:000002">
    <property type="entry name" value="Glutathione synthetase"/>
    <property type="match status" value="1"/>
</dbReference>
<feature type="binding site" evidence="12">
    <location>
        <position position="381"/>
    </location>
    <ligand>
        <name>Mg(2+)</name>
        <dbReference type="ChEBI" id="CHEBI:18420"/>
    </ligand>
</feature>
<feature type="binding site" evidence="13">
    <location>
        <begin position="158"/>
        <end position="161"/>
    </location>
    <ligand>
        <name>substrate</name>
    </ligand>
</feature>
<dbReference type="HOGENOM" id="CLU_025152_3_0_1"/>
<reference evidence="15 16" key="1">
    <citation type="journal article" date="2011" name="Science">
        <title>The Selaginella genome identifies genetic changes associated with the evolution of vascular plants.</title>
        <authorList>
            <person name="Banks J.A."/>
            <person name="Nishiyama T."/>
            <person name="Hasebe M."/>
            <person name="Bowman J.L."/>
            <person name="Gribskov M."/>
            <person name="dePamphilis C."/>
            <person name="Albert V.A."/>
            <person name="Aono N."/>
            <person name="Aoyama T."/>
            <person name="Ambrose B.A."/>
            <person name="Ashton N.W."/>
            <person name="Axtell M.J."/>
            <person name="Barker E."/>
            <person name="Barker M.S."/>
            <person name="Bennetzen J.L."/>
            <person name="Bonawitz N.D."/>
            <person name="Chapple C."/>
            <person name="Cheng C."/>
            <person name="Correa L.G."/>
            <person name="Dacre M."/>
            <person name="DeBarry J."/>
            <person name="Dreyer I."/>
            <person name="Elias M."/>
            <person name="Engstrom E.M."/>
            <person name="Estelle M."/>
            <person name="Feng L."/>
            <person name="Finet C."/>
            <person name="Floyd S.K."/>
            <person name="Frommer W.B."/>
            <person name="Fujita T."/>
            <person name="Gramzow L."/>
            <person name="Gutensohn M."/>
            <person name="Harholt J."/>
            <person name="Hattori M."/>
            <person name="Heyl A."/>
            <person name="Hirai T."/>
            <person name="Hiwatashi Y."/>
            <person name="Ishikawa M."/>
            <person name="Iwata M."/>
            <person name="Karol K.G."/>
            <person name="Koehler B."/>
            <person name="Kolukisaoglu U."/>
            <person name="Kubo M."/>
            <person name="Kurata T."/>
            <person name="Lalonde S."/>
            <person name="Li K."/>
            <person name="Li Y."/>
            <person name="Litt A."/>
            <person name="Lyons E."/>
            <person name="Manning G."/>
            <person name="Maruyama T."/>
            <person name="Michael T.P."/>
            <person name="Mikami K."/>
            <person name="Miyazaki S."/>
            <person name="Morinaga S."/>
            <person name="Murata T."/>
            <person name="Mueller-Roeber B."/>
            <person name="Nelson D.R."/>
            <person name="Obara M."/>
            <person name="Oguri Y."/>
            <person name="Olmstead R.G."/>
            <person name="Onodera N."/>
            <person name="Petersen B.L."/>
            <person name="Pils B."/>
            <person name="Prigge M."/>
            <person name="Rensing S.A."/>
            <person name="Riano-Pachon D.M."/>
            <person name="Roberts A.W."/>
            <person name="Sato Y."/>
            <person name="Scheller H.V."/>
            <person name="Schulz B."/>
            <person name="Schulz C."/>
            <person name="Shakirov E.V."/>
            <person name="Shibagaki N."/>
            <person name="Shinohara N."/>
            <person name="Shippen D.E."/>
            <person name="Soerensen I."/>
            <person name="Sotooka R."/>
            <person name="Sugimoto N."/>
            <person name="Sugita M."/>
            <person name="Sumikawa N."/>
            <person name="Tanurdzic M."/>
            <person name="Theissen G."/>
            <person name="Ulvskov P."/>
            <person name="Wakazuki S."/>
            <person name="Weng J.K."/>
            <person name="Willats W.W."/>
            <person name="Wipf D."/>
            <person name="Wolf P.G."/>
            <person name="Yang L."/>
            <person name="Zimmer A.D."/>
            <person name="Zhu Q."/>
            <person name="Mitros T."/>
            <person name="Hellsten U."/>
            <person name="Loque D."/>
            <person name="Otillar R."/>
            <person name="Salamov A."/>
            <person name="Schmutz J."/>
            <person name="Shapiro H."/>
            <person name="Lindquist E."/>
            <person name="Lucas S."/>
            <person name="Rokhsar D."/>
            <person name="Grigoriev I.V."/>
        </authorList>
    </citation>
    <scope>NUCLEOTIDE SEQUENCE [LARGE SCALE GENOMIC DNA]</scope>
</reference>
<evidence type="ECO:0000256" key="1">
    <source>
        <dbReference type="ARBA" id="ARBA00004965"/>
    </source>
</evidence>
<comment type="catalytic activity">
    <reaction evidence="10">
        <text>gamma-L-glutamyl-L-cysteine + glycine + ATP = glutathione + ADP + phosphate + H(+)</text>
        <dbReference type="Rhea" id="RHEA:13557"/>
        <dbReference type="ChEBI" id="CHEBI:15378"/>
        <dbReference type="ChEBI" id="CHEBI:30616"/>
        <dbReference type="ChEBI" id="CHEBI:43474"/>
        <dbReference type="ChEBI" id="CHEBI:57305"/>
        <dbReference type="ChEBI" id="CHEBI:57925"/>
        <dbReference type="ChEBI" id="CHEBI:58173"/>
        <dbReference type="ChEBI" id="CHEBI:456216"/>
        <dbReference type="EC" id="6.3.2.3"/>
    </reaction>
</comment>
<dbReference type="GO" id="GO:0000287">
    <property type="term" value="F:magnesium ion binding"/>
    <property type="evidence" value="ECO:0007669"/>
    <property type="project" value="UniProtKB-UniRule"/>
</dbReference>
<keyword evidence="6 10" id="KW-0479">Metal-binding</keyword>
<dbReference type="GO" id="GO:0005829">
    <property type="term" value="C:cytosol"/>
    <property type="evidence" value="ECO:0000318"/>
    <property type="project" value="GO_Central"/>
</dbReference>
<feature type="binding site" evidence="11">
    <location>
        <position position="138"/>
    </location>
    <ligand>
        <name>substrate</name>
    </ligand>
</feature>
<dbReference type="SUPFAM" id="SSF52440">
    <property type="entry name" value="PreATP-grasp domain"/>
    <property type="match status" value="1"/>
</dbReference>
<keyword evidence="16" id="KW-1185">Reference proteome</keyword>
<sequence length="488" mass="53771">MALSSKIKEEENLERAQVSVSKDVAATLVSKALTWASLNGLVIGDRSIEGSVNPGVGIVHAPVALLPSPFPEALFQQALNLGSHFNTLVDRVSSDSDFLEQTLAKTRTADPFTDKLLDIHSKIRAEGIVQNIQLGMHRSDYMRDMVTGKLLQVEINTISSSFAGLGSLVSQLHRYSLLDVIKRVEHLDPGKVPENNAAVAFGDVLGLAWKEFGNTSAAVLVVVQPNERNMYDQFWLEKYLHELHGANVIRRTLSELYSQAHLSSNGTLSVDGHPVAVIYYRSGYAPTDYPSEREWHARLLLERSSAIKCPSISYHLAGTKKVQQELAKPNVLERFVQDKNAAKIIRECFAGLWGLDSEECHDIINKAIQQPELFVLKPQREGGGNNIYGSAVKAKLEELLRDGGAGLSAYILMQRIFPPTYTSYLLRGGEWSAEQAVSELGIFSAYLRNGEREITNKDCGYLLRTKASKVDEGGVATGFAVLDSVYLL</sequence>
<dbReference type="Gramene" id="EFJ14007">
    <property type="protein sequence ID" value="EFJ14007"/>
    <property type="gene ID" value="SELMODRAFT_121129"/>
</dbReference>
<feature type="binding site" evidence="13">
    <location>
        <begin position="227"/>
        <end position="229"/>
    </location>
    <ligand>
        <name>substrate</name>
    </ligand>
</feature>
<feature type="binding site" evidence="11">
    <location>
        <position position="233"/>
    </location>
    <ligand>
        <name>substrate</name>
    </ligand>
</feature>
<feature type="binding site" evidence="11">
    <location>
        <position position="466"/>
    </location>
    <ligand>
        <name>ATP</name>
        <dbReference type="ChEBI" id="CHEBI:30616"/>
    </ligand>
</feature>
<evidence type="ECO:0000256" key="13">
    <source>
        <dbReference type="PIRSR" id="PIRSR001558-3"/>
    </source>
</evidence>
<keyword evidence="8 10" id="KW-0067">ATP-binding</keyword>
<evidence type="ECO:0000256" key="4">
    <source>
        <dbReference type="ARBA" id="ARBA00022598"/>
    </source>
</evidence>
<dbReference type="Gene3D" id="3.30.1490.80">
    <property type="match status" value="1"/>
</dbReference>
<dbReference type="Pfam" id="PF03917">
    <property type="entry name" value="GSH_synth_ATP"/>
    <property type="match status" value="1"/>
</dbReference>
<evidence type="ECO:0000256" key="11">
    <source>
        <dbReference type="PIRSR" id="PIRSR001558-1"/>
    </source>
</evidence>
<keyword evidence="5 10" id="KW-0317">Glutathione biosynthesis</keyword>
<comment type="pathway">
    <text evidence="1 10">Sulfur metabolism; glutathione biosynthesis; glutathione from L-cysteine and L-glutamate: step 2/2.</text>
</comment>
<evidence type="ECO:0000256" key="2">
    <source>
        <dbReference type="ARBA" id="ARBA00010385"/>
    </source>
</evidence>
<comment type="similarity">
    <text evidence="2 10">Belongs to the eukaryotic GSH synthase family.</text>
</comment>
<keyword evidence="7 10" id="KW-0547">Nucleotide-binding</keyword>
<evidence type="ECO:0000256" key="3">
    <source>
        <dbReference type="ARBA" id="ARBA00011738"/>
    </source>
</evidence>
<dbReference type="Gene3D" id="3.40.50.1760">
    <property type="entry name" value="Glutathione synthase, substrate-binding domain superfamily, eukaryotic"/>
    <property type="match status" value="1"/>
</dbReference>
<evidence type="ECO:0000256" key="9">
    <source>
        <dbReference type="ARBA" id="ARBA00022842"/>
    </source>
</evidence>
<evidence type="ECO:0000256" key="7">
    <source>
        <dbReference type="ARBA" id="ARBA00022741"/>
    </source>
</evidence>
<dbReference type="Gene3D" id="3.30.1490.50">
    <property type="match status" value="1"/>
</dbReference>
<feature type="binding site" evidence="11">
    <location>
        <begin position="377"/>
        <end position="386"/>
    </location>
    <ligand>
        <name>ATP</name>
        <dbReference type="ChEBI" id="CHEBI:30616"/>
    </ligand>
</feature>
<feature type="binding site" evidence="11">
    <location>
        <position position="388"/>
    </location>
    <ligand>
        <name>ATP</name>
        <dbReference type="ChEBI" id="CHEBI:30616"/>
    </ligand>
</feature>
<evidence type="ECO:0000313" key="16">
    <source>
        <dbReference type="Proteomes" id="UP000001514"/>
    </source>
</evidence>
<dbReference type="PIRSF" id="PIRSF001558">
    <property type="entry name" value="GSHase"/>
    <property type="match status" value="1"/>
</dbReference>
<dbReference type="AlphaFoldDB" id="D8SN58"/>
<feature type="domain" description="Glutathione synthase substrate-binding" evidence="14">
    <location>
        <begin position="218"/>
        <end position="317"/>
    </location>
</feature>
<keyword evidence="9 10" id="KW-0460">Magnesium</keyword>
<evidence type="ECO:0000256" key="6">
    <source>
        <dbReference type="ARBA" id="ARBA00022723"/>
    </source>
</evidence>
<organism evidence="16">
    <name type="scientific">Selaginella moellendorffii</name>
    <name type="common">Spikemoss</name>
    <dbReference type="NCBI Taxonomy" id="88036"/>
    <lineage>
        <taxon>Eukaryota</taxon>
        <taxon>Viridiplantae</taxon>
        <taxon>Streptophyta</taxon>
        <taxon>Embryophyta</taxon>
        <taxon>Tracheophyta</taxon>
        <taxon>Lycopodiopsida</taxon>
        <taxon>Selaginellales</taxon>
        <taxon>Selaginellaceae</taxon>
        <taxon>Selaginella</taxon>
    </lineage>
</organism>
<dbReference type="Proteomes" id="UP000001514">
    <property type="component" value="Unassembled WGS sequence"/>
</dbReference>
<dbReference type="Gene3D" id="1.10.1080.10">
    <property type="entry name" value="Glutathione Synthetase, Chain A, domain 3"/>
    <property type="match status" value="1"/>
</dbReference>
<feature type="binding site" evidence="13">
    <location>
        <begin position="475"/>
        <end position="476"/>
    </location>
    <ligand>
        <name>substrate</name>
    </ligand>
</feature>
<dbReference type="PANTHER" id="PTHR11130:SF0">
    <property type="entry name" value="GLUTATHIONE SYNTHETASE"/>
    <property type="match status" value="1"/>
</dbReference>
<dbReference type="UniPathway" id="UPA00142">
    <property type="reaction ID" value="UER00210"/>
</dbReference>
<dbReference type="InterPro" id="IPR016185">
    <property type="entry name" value="PreATP-grasp_dom_sf"/>
</dbReference>
<dbReference type="InterPro" id="IPR005615">
    <property type="entry name" value="Glutathione_synthase"/>
</dbReference>
<dbReference type="STRING" id="88036.D8SN58"/>
<evidence type="ECO:0000259" key="14">
    <source>
        <dbReference type="Pfam" id="PF03199"/>
    </source>
</evidence>
<dbReference type="FunCoup" id="D8SN58">
    <property type="interactions" value="4861"/>
</dbReference>
<evidence type="ECO:0000313" key="15">
    <source>
        <dbReference type="EMBL" id="EFJ14007.1"/>
    </source>
</evidence>
<dbReference type="PANTHER" id="PTHR11130">
    <property type="entry name" value="GLUTATHIONE SYNTHETASE"/>
    <property type="match status" value="1"/>
</dbReference>
<feature type="binding site" evidence="11">
    <location>
        <position position="320"/>
    </location>
    <ligand>
        <name>ATP</name>
        <dbReference type="ChEBI" id="CHEBI:30616"/>
    </ligand>
</feature>
<feature type="binding site" evidence="11">
    <location>
        <position position="154"/>
    </location>
    <ligand>
        <name>ATP</name>
        <dbReference type="ChEBI" id="CHEBI:30616"/>
    </ligand>
</feature>
<comment type="subunit">
    <text evidence="3">Homodimer.</text>
</comment>
<evidence type="ECO:0000256" key="5">
    <source>
        <dbReference type="ARBA" id="ARBA00022684"/>
    </source>
</evidence>
<evidence type="ECO:0000256" key="8">
    <source>
        <dbReference type="ARBA" id="ARBA00022840"/>
    </source>
</evidence>
<dbReference type="InterPro" id="IPR014049">
    <property type="entry name" value="Glutathione_synthase_N_euk"/>
</dbReference>
<feature type="binding site" evidence="11">
    <location>
        <position position="464"/>
    </location>
    <ligand>
        <name>substrate</name>
    </ligand>
</feature>
<feature type="binding site" evidence="11">
    <location>
        <begin position="413"/>
        <end position="416"/>
    </location>
    <ligand>
        <name>ATP</name>
        <dbReference type="ChEBI" id="CHEBI:30616"/>
    </ligand>
</feature>
<accession>D8SN58</accession>
<dbReference type="InterPro" id="IPR014042">
    <property type="entry name" value="Glutathione_synthase_a-hlx"/>
</dbReference>
<dbReference type="InterPro" id="IPR037013">
    <property type="entry name" value="GSH-S_sub-bd_sf"/>
</dbReference>
<dbReference type="eggNOG" id="KOG0021">
    <property type="taxonomic scope" value="Eukaryota"/>
</dbReference>
<feature type="binding site" evidence="13">
    <location>
        <begin position="281"/>
        <end position="284"/>
    </location>
    <ligand>
        <name>substrate</name>
    </ligand>
</feature>
<feature type="binding site" evidence="12">
    <location>
        <position position="154"/>
    </location>
    <ligand>
        <name>Mg(2+)</name>
        <dbReference type="ChEBI" id="CHEBI:18420"/>
    </ligand>
</feature>
<dbReference type="FunFam" id="3.40.50.1760:FF:000001">
    <property type="entry name" value="Glutathione synthetase"/>
    <property type="match status" value="1"/>
</dbReference>
<evidence type="ECO:0000256" key="10">
    <source>
        <dbReference type="PIRNR" id="PIRNR001558"/>
    </source>
</evidence>
<dbReference type="InterPro" id="IPR004887">
    <property type="entry name" value="GSH_synth_subst-bd"/>
</dbReference>
<protein>
    <recommendedName>
        <fullName evidence="10">Glutathione synthetase</fullName>
        <shortName evidence="10">GSH-S</shortName>
        <ecNumber evidence="10">6.3.2.3</ecNumber>
    </recommendedName>
</protein>
<dbReference type="GO" id="GO:0043295">
    <property type="term" value="F:glutathione binding"/>
    <property type="evidence" value="ECO:0000318"/>
    <property type="project" value="GO_Central"/>
</dbReference>
<evidence type="ECO:0000256" key="12">
    <source>
        <dbReference type="PIRSR" id="PIRSR001558-2"/>
    </source>
</evidence>
<feature type="binding site" evidence="11">
    <location>
        <position position="439"/>
    </location>
    <ligand>
        <name>ATP</name>
        <dbReference type="ChEBI" id="CHEBI:30616"/>
    </ligand>
</feature>
<dbReference type="SUPFAM" id="SSF56059">
    <property type="entry name" value="Glutathione synthetase ATP-binding domain-like"/>
    <property type="match status" value="1"/>
</dbReference>
<dbReference type="Pfam" id="PF03199">
    <property type="entry name" value="GSH_synthase"/>
    <property type="match status" value="1"/>
</dbReference>
<dbReference type="Gene3D" id="3.30.470.20">
    <property type="entry name" value="ATP-grasp fold, B domain"/>
    <property type="match status" value="1"/>
</dbReference>
<dbReference type="GO" id="GO:0004363">
    <property type="term" value="F:glutathione synthase activity"/>
    <property type="evidence" value="ECO:0000318"/>
    <property type="project" value="GO_Central"/>
</dbReference>
<dbReference type="InParanoid" id="D8SN58"/>